<dbReference type="PIRSF" id="PIRSF005572">
    <property type="entry name" value="NifS"/>
    <property type="match status" value="1"/>
</dbReference>
<dbReference type="InterPro" id="IPR020578">
    <property type="entry name" value="Aminotrans_V_PyrdxlP_BS"/>
</dbReference>
<evidence type="ECO:0000259" key="7">
    <source>
        <dbReference type="Pfam" id="PF00266"/>
    </source>
</evidence>
<evidence type="ECO:0000313" key="8">
    <source>
        <dbReference type="EMBL" id="MFD1670844.1"/>
    </source>
</evidence>
<dbReference type="NCBIfam" id="NF040779">
    <property type="entry name" value="Sec_lyase_SclA"/>
    <property type="match status" value="1"/>
</dbReference>
<dbReference type="EC" id="2.8.1.7" evidence="3"/>
<feature type="domain" description="Aminotransferase class V" evidence="7">
    <location>
        <begin position="3"/>
        <end position="368"/>
    </location>
</feature>
<dbReference type="InterPro" id="IPR015422">
    <property type="entry name" value="PyrdxlP-dep_Trfase_small"/>
</dbReference>
<keyword evidence="4" id="KW-0663">Pyridoxal phosphate</keyword>
<dbReference type="InterPro" id="IPR016454">
    <property type="entry name" value="Cysteine_dSase"/>
</dbReference>
<proteinExistence type="inferred from homology"/>
<organism evidence="8 9">
    <name type="scientific">Agrilactobacillus yilanensis</name>
    <dbReference type="NCBI Taxonomy" id="2485997"/>
    <lineage>
        <taxon>Bacteria</taxon>
        <taxon>Bacillati</taxon>
        <taxon>Bacillota</taxon>
        <taxon>Bacilli</taxon>
        <taxon>Lactobacillales</taxon>
        <taxon>Lactobacillaceae</taxon>
        <taxon>Agrilactobacillus</taxon>
    </lineage>
</organism>
<dbReference type="EMBL" id="JBHTOP010000002">
    <property type="protein sequence ID" value="MFD1670844.1"/>
    <property type="molecule type" value="Genomic_DNA"/>
</dbReference>
<dbReference type="GO" id="GO:0009000">
    <property type="term" value="F:selenocysteine lyase activity"/>
    <property type="evidence" value="ECO:0007669"/>
    <property type="project" value="UniProtKB-EC"/>
</dbReference>
<reference evidence="9" key="1">
    <citation type="journal article" date="2019" name="Int. J. Syst. Evol. Microbiol.">
        <title>The Global Catalogue of Microorganisms (GCM) 10K type strain sequencing project: providing services to taxonomists for standard genome sequencing and annotation.</title>
        <authorList>
            <consortium name="The Broad Institute Genomics Platform"/>
            <consortium name="The Broad Institute Genome Sequencing Center for Infectious Disease"/>
            <person name="Wu L."/>
            <person name="Ma J."/>
        </authorList>
    </citation>
    <scope>NUCLEOTIDE SEQUENCE [LARGE SCALE GENOMIC DNA]</scope>
    <source>
        <strain evidence="9">CCM 8896</strain>
    </source>
</reference>
<dbReference type="PANTHER" id="PTHR43586">
    <property type="entry name" value="CYSTEINE DESULFURASE"/>
    <property type="match status" value="1"/>
</dbReference>
<gene>
    <name evidence="8" type="primary">sclA</name>
    <name evidence="8" type="ORF">ACFQ5M_01900</name>
</gene>
<dbReference type="InterPro" id="IPR000192">
    <property type="entry name" value="Aminotrans_V_dom"/>
</dbReference>
<evidence type="ECO:0000256" key="4">
    <source>
        <dbReference type="ARBA" id="ARBA00022898"/>
    </source>
</evidence>
<dbReference type="NCBIfam" id="TIGR01977">
    <property type="entry name" value="am_tr_V_EF2568"/>
    <property type="match status" value="1"/>
</dbReference>
<dbReference type="InterPro" id="IPR015424">
    <property type="entry name" value="PyrdxlP-dep_Trfase"/>
</dbReference>
<dbReference type="SUPFAM" id="SSF53383">
    <property type="entry name" value="PLP-dependent transferases"/>
    <property type="match status" value="1"/>
</dbReference>
<dbReference type="PROSITE" id="PS00595">
    <property type="entry name" value="AA_TRANSFER_CLASS_5"/>
    <property type="match status" value="1"/>
</dbReference>
<dbReference type="Pfam" id="PF00266">
    <property type="entry name" value="Aminotran_5"/>
    <property type="match status" value="1"/>
</dbReference>
<dbReference type="Proteomes" id="UP001597267">
    <property type="component" value="Unassembled WGS sequence"/>
</dbReference>
<protein>
    <recommendedName>
        <fullName evidence="3">cysteine desulfurase</fullName>
        <ecNumber evidence="3">2.8.1.7</ecNumber>
    </recommendedName>
</protein>
<dbReference type="Gene3D" id="3.40.640.10">
    <property type="entry name" value="Type I PLP-dependent aspartate aminotransferase-like (Major domain)"/>
    <property type="match status" value="1"/>
</dbReference>
<dbReference type="InterPro" id="IPR015421">
    <property type="entry name" value="PyrdxlP-dep_Trfase_major"/>
</dbReference>
<accession>A0ABW4J3C4</accession>
<comment type="caution">
    <text evidence="8">The sequence shown here is derived from an EMBL/GenBank/DDBJ whole genome shotgun (WGS) entry which is preliminary data.</text>
</comment>
<evidence type="ECO:0000256" key="2">
    <source>
        <dbReference type="ARBA" id="ARBA00010447"/>
    </source>
</evidence>
<name>A0ABW4J3C4_9LACO</name>
<dbReference type="RefSeq" id="WP_125712608.1">
    <property type="nucleotide sequence ID" value="NZ_JBHTOP010000002.1"/>
</dbReference>
<evidence type="ECO:0000256" key="5">
    <source>
        <dbReference type="ARBA" id="ARBA00050776"/>
    </source>
</evidence>
<evidence type="ECO:0000256" key="1">
    <source>
        <dbReference type="ARBA" id="ARBA00001933"/>
    </source>
</evidence>
<sequence>MSIYLNWAATSYQKPAAMTDAVTAYLQNNHYENQNRALAGVEATSIALHTREVLAKLFNVSDASNVLFTENATMSLNMVLNGLLRSGDHVLTTQMEHNAVIRPLERLKDDGVTVTYLPCDQTGYLPPETIKPAVLPNTSAFVMTHASNVVGTIQSVTECFKIAHELGLVTVLDASQTAGYLPIDMVAMGIDILVFTGHKSLLGLAGIGGFCLAPGLADQIEPWLVGGTGNASELPRQPNFLPDKFEPGTPNTIGILSLGASVKALQAMGLAKIQQQEQALTAQFLAGLAELPVTVYGPKDATKMVPVISVNGQGIDPGELSWALHDRAGIITRCGLHCAPMAHKTIGTFPEGTVRFSLGYTTTAQEIETTLTALATVLKEGV</sequence>
<evidence type="ECO:0000256" key="3">
    <source>
        <dbReference type="ARBA" id="ARBA00012239"/>
    </source>
</evidence>
<evidence type="ECO:0000313" key="9">
    <source>
        <dbReference type="Proteomes" id="UP001597267"/>
    </source>
</evidence>
<comment type="similarity">
    <text evidence="2">Belongs to the class-V pyridoxal-phosphate-dependent aminotransferase family. Csd subfamily.</text>
</comment>
<comment type="catalytic activity">
    <reaction evidence="5">
        <text>(sulfur carrier)-H + L-cysteine = (sulfur carrier)-SH + L-alanine</text>
        <dbReference type="Rhea" id="RHEA:43892"/>
        <dbReference type="Rhea" id="RHEA-COMP:14737"/>
        <dbReference type="Rhea" id="RHEA-COMP:14739"/>
        <dbReference type="ChEBI" id="CHEBI:29917"/>
        <dbReference type="ChEBI" id="CHEBI:35235"/>
        <dbReference type="ChEBI" id="CHEBI:57972"/>
        <dbReference type="ChEBI" id="CHEBI:64428"/>
        <dbReference type="EC" id="2.8.1.7"/>
    </reaction>
</comment>
<comment type="cofactor">
    <cofactor evidence="1 6">
        <name>pyridoxal 5'-phosphate</name>
        <dbReference type="ChEBI" id="CHEBI:597326"/>
    </cofactor>
</comment>
<keyword evidence="8" id="KW-0456">Lyase</keyword>
<keyword evidence="9" id="KW-1185">Reference proteome</keyword>
<dbReference type="Gene3D" id="3.90.1150.10">
    <property type="entry name" value="Aspartate Aminotransferase, domain 1"/>
    <property type="match status" value="1"/>
</dbReference>
<dbReference type="PANTHER" id="PTHR43586:SF4">
    <property type="entry name" value="ISOPENICILLIN N EPIMERASE"/>
    <property type="match status" value="1"/>
</dbReference>
<evidence type="ECO:0000256" key="6">
    <source>
        <dbReference type="RuleBase" id="RU004504"/>
    </source>
</evidence>
<dbReference type="InterPro" id="IPR010969">
    <property type="entry name" value="Cys_dSase-rel_unknwn_funct"/>
</dbReference>